<keyword evidence="2" id="KW-0472">Membrane</keyword>
<evidence type="ECO:0000259" key="3">
    <source>
        <dbReference type="Pfam" id="PF11611"/>
    </source>
</evidence>
<dbReference type="Proteomes" id="UP001596147">
    <property type="component" value="Unassembled WGS sequence"/>
</dbReference>
<evidence type="ECO:0000256" key="2">
    <source>
        <dbReference type="SAM" id="Phobius"/>
    </source>
</evidence>
<gene>
    <name evidence="4" type="ORF">ACFPM4_19120</name>
</gene>
<keyword evidence="2" id="KW-1133">Transmembrane helix</keyword>
<feature type="domain" description="DUF4352" evidence="3">
    <location>
        <begin position="83"/>
        <end position="199"/>
    </location>
</feature>
<keyword evidence="2" id="KW-0812">Transmembrane</keyword>
<evidence type="ECO:0000313" key="4">
    <source>
        <dbReference type="EMBL" id="MFC5466839.1"/>
    </source>
</evidence>
<dbReference type="InterPro" id="IPR029051">
    <property type="entry name" value="DUF4352"/>
</dbReference>
<comment type="caution">
    <text evidence="4">The sequence shown here is derived from an EMBL/GenBank/DDBJ whole genome shotgun (WGS) entry which is preliminary data.</text>
</comment>
<name>A0ABW0LM38_9BACI</name>
<dbReference type="EMBL" id="JBHSMC010000041">
    <property type="protein sequence ID" value="MFC5466839.1"/>
    <property type="molecule type" value="Genomic_DNA"/>
</dbReference>
<dbReference type="InterPro" id="IPR029050">
    <property type="entry name" value="Immunoprotect_excell_Ig-like"/>
</dbReference>
<organism evidence="4 5">
    <name type="scientific">Lederbergia graminis</name>
    <dbReference type="NCBI Taxonomy" id="735518"/>
    <lineage>
        <taxon>Bacteria</taxon>
        <taxon>Bacillati</taxon>
        <taxon>Bacillota</taxon>
        <taxon>Bacilli</taxon>
        <taxon>Bacillales</taxon>
        <taxon>Bacillaceae</taxon>
        <taxon>Lederbergia</taxon>
    </lineage>
</organism>
<evidence type="ECO:0000256" key="1">
    <source>
        <dbReference type="ARBA" id="ARBA00022729"/>
    </source>
</evidence>
<proteinExistence type="predicted"/>
<evidence type="ECO:0000313" key="5">
    <source>
        <dbReference type="Proteomes" id="UP001596147"/>
    </source>
</evidence>
<protein>
    <submittedName>
        <fullName evidence="4">DUF4352 domain-containing protein</fullName>
    </submittedName>
</protein>
<accession>A0ABW0LM38</accession>
<reference evidence="5" key="1">
    <citation type="journal article" date="2019" name="Int. J. Syst. Evol. Microbiol.">
        <title>The Global Catalogue of Microorganisms (GCM) 10K type strain sequencing project: providing services to taxonomists for standard genome sequencing and annotation.</title>
        <authorList>
            <consortium name="The Broad Institute Genomics Platform"/>
            <consortium name="The Broad Institute Genome Sequencing Center for Infectious Disease"/>
            <person name="Wu L."/>
            <person name="Ma J."/>
        </authorList>
    </citation>
    <scope>NUCLEOTIDE SEQUENCE [LARGE SCALE GENOMIC DNA]</scope>
    <source>
        <strain evidence="5">CGMCC 1.12237</strain>
    </source>
</reference>
<sequence>MASNGLVPCKACKKEIAKGVKKCPNCGKDQRNWFMRHKILSFIAAIIVLGIIGSALGGGDEDTNTATENQSTGSNEKTEPKVYAIGEPVPADKLEVTITKVDEKLKIGSQYFNKEAAEGGTFLAIEYTLKNISDEPVGMFDYPQVTLVDEKGTEYKPDIEASTMYAVDIDKDNSKVLSDLNPDISVTDSDVYEISKDRYAQGKWFLEIMMNEFKLNKVKRRCCYNNTDTFFFKKVIGSMFLPQLHISALHN</sequence>
<dbReference type="Gene3D" id="2.60.40.1240">
    <property type="match status" value="1"/>
</dbReference>
<keyword evidence="1" id="KW-0732">Signal</keyword>
<dbReference type="Pfam" id="PF11611">
    <property type="entry name" value="DUF4352"/>
    <property type="match status" value="1"/>
</dbReference>
<dbReference type="RefSeq" id="WP_382355403.1">
    <property type="nucleotide sequence ID" value="NZ_JBHSMC010000041.1"/>
</dbReference>
<feature type="transmembrane region" description="Helical" evidence="2">
    <location>
        <begin position="39"/>
        <end position="59"/>
    </location>
</feature>
<keyword evidence="5" id="KW-1185">Reference proteome</keyword>